<evidence type="ECO:0000256" key="3">
    <source>
        <dbReference type="ARBA" id="ARBA00023125"/>
    </source>
</evidence>
<dbReference type="Proteomes" id="UP000596660">
    <property type="component" value="Unplaced"/>
</dbReference>
<dbReference type="GO" id="GO:0043565">
    <property type="term" value="F:sequence-specific DNA binding"/>
    <property type="evidence" value="ECO:0007669"/>
    <property type="project" value="InterPro"/>
</dbReference>
<protein>
    <recommendedName>
        <fullName evidence="7">WRKY domain-containing protein</fullName>
    </recommendedName>
</protein>
<dbReference type="SMART" id="SM00774">
    <property type="entry name" value="WRKY"/>
    <property type="match status" value="1"/>
</dbReference>
<dbReference type="Gramene" id="AUR62044535-RA">
    <property type="protein sequence ID" value="AUR62044535-RA:cds"/>
    <property type="gene ID" value="AUR62044535"/>
</dbReference>
<dbReference type="Gene3D" id="2.20.25.80">
    <property type="entry name" value="WRKY domain"/>
    <property type="match status" value="1"/>
</dbReference>
<dbReference type="SUPFAM" id="SSF118290">
    <property type="entry name" value="WRKY DNA-binding domain"/>
    <property type="match status" value="1"/>
</dbReference>
<keyword evidence="3" id="KW-0238">DNA-binding</keyword>
<dbReference type="PROSITE" id="PS50811">
    <property type="entry name" value="WRKY"/>
    <property type="match status" value="1"/>
</dbReference>
<keyword evidence="4" id="KW-0804">Transcription</keyword>
<accession>A0A803NEI1</accession>
<keyword evidence="9" id="KW-1185">Reference proteome</keyword>
<organism evidence="8 9">
    <name type="scientific">Chenopodium quinoa</name>
    <name type="common">Quinoa</name>
    <dbReference type="NCBI Taxonomy" id="63459"/>
    <lineage>
        <taxon>Eukaryota</taxon>
        <taxon>Viridiplantae</taxon>
        <taxon>Streptophyta</taxon>
        <taxon>Embryophyta</taxon>
        <taxon>Tracheophyta</taxon>
        <taxon>Spermatophyta</taxon>
        <taxon>Magnoliopsida</taxon>
        <taxon>eudicotyledons</taxon>
        <taxon>Gunneridae</taxon>
        <taxon>Pentapetalae</taxon>
        <taxon>Caryophyllales</taxon>
        <taxon>Chenopodiaceae</taxon>
        <taxon>Chenopodioideae</taxon>
        <taxon>Atripliceae</taxon>
        <taxon>Chenopodium</taxon>
    </lineage>
</organism>
<evidence type="ECO:0000256" key="6">
    <source>
        <dbReference type="SAM" id="MobiDB-lite"/>
    </source>
</evidence>
<feature type="domain" description="WRKY" evidence="7">
    <location>
        <begin position="94"/>
        <end position="138"/>
    </location>
</feature>
<evidence type="ECO:0000256" key="1">
    <source>
        <dbReference type="ARBA" id="ARBA00004123"/>
    </source>
</evidence>
<evidence type="ECO:0000256" key="4">
    <source>
        <dbReference type="ARBA" id="ARBA00023163"/>
    </source>
</evidence>
<dbReference type="PANTHER" id="PTHR31221:SF83">
    <property type="entry name" value="WRKY TRANSCRIPTION FACTOR 75-RELATED"/>
    <property type="match status" value="1"/>
</dbReference>
<dbReference type="GO" id="GO:0003700">
    <property type="term" value="F:DNA-binding transcription factor activity"/>
    <property type="evidence" value="ECO:0007669"/>
    <property type="project" value="InterPro"/>
</dbReference>
<evidence type="ECO:0000313" key="8">
    <source>
        <dbReference type="EnsemblPlants" id="AUR62044535-RA:cds"/>
    </source>
</evidence>
<reference evidence="8" key="1">
    <citation type="journal article" date="2017" name="Nature">
        <title>The genome of Chenopodium quinoa.</title>
        <authorList>
            <person name="Jarvis D.E."/>
            <person name="Ho Y.S."/>
            <person name="Lightfoot D.J."/>
            <person name="Schmoeckel S.M."/>
            <person name="Li B."/>
            <person name="Borm T.J.A."/>
            <person name="Ohyanagi H."/>
            <person name="Mineta K."/>
            <person name="Michell C.T."/>
            <person name="Saber N."/>
            <person name="Kharbatia N.M."/>
            <person name="Rupper R.R."/>
            <person name="Sharp A.R."/>
            <person name="Dally N."/>
            <person name="Boughton B.A."/>
            <person name="Woo Y.H."/>
            <person name="Gao G."/>
            <person name="Schijlen E.G.W.M."/>
            <person name="Guo X."/>
            <person name="Momin A.A."/>
            <person name="Negrao S."/>
            <person name="Al-Babili S."/>
            <person name="Gehring C."/>
            <person name="Roessner U."/>
            <person name="Jung C."/>
            <person name="Murphy K."/>
            <person name="Arold S.T."/>
            <person name="Gojobori T."/>
            <person name="van der Linden C.G."/>
            <person name="van Loo E.N."/>
            <person name="Jellen E.N."/>
            <person name="Maughan P.J."/>
            <person name="Tester M."/>
        </authorList>
    </citation>
    <scope>NUCLEOTIDE SEQUENCE [LARGE SCALE GENOMIC DNA]</scope>
    <source>
        <strain evidence="8">cv. PI 614886</strain>
    </source>
</reference>
<evidence type="ECO:0000256" key="5">
    <source>
        <dbReference type="ARBA" id="ARBA00023242"/>
    </source>
</evidence>
<evidence type="ECO:0000259" key="7">
    <source>
        <dbReference type="PROSITE" id="PS50811"/>
    </source>
</evidence>
<sequence length="138" mass="15908">MTNIIPISHHTPISSSSSLSLIDVYKNGLIGINTTNTKTELGMEMDMDFQHDNGKRLAPNEYVGSSSGGIKENKKDNKEKMKLRRHRYAFHTRSQVDILDDGYRWRKYGQKAVKNNKFPRSYYRCTHGGCNVKKQVQR</sequence>
<dbReference type="InterPro" id="IPR003657">
    <property type="entry name" value="WRKY_dom"/>
</dbReference>
<dbReference type="GO" id="GO:0005634">
    <property type="term" value="C:nucleus"/>
    <property type="evidence" value="ECO:0007669"/>
    <property type="project" value="UniProtKB-SubCell"/>
</dbReference>
<keyword evidence="5" id="KW-0539">Nucleus</keyword>
<feature type="region of interest" description="Disordered" evidence="6">
    <location>
        <begin position="59"/>
        <end position="79"/>
    </location>
</feature>
<dbReference type="InterPro" id="IPR044810">
    <property type="entry name" value="WRKY_plant"/>
</dbReference>
<dbReference type="AlphaFoldDB" id="A0A803NEI1"/>
<keyword evidence="2" id="KW-0805">Transcription regulation</keyword>
<name>A0A803NEI1_CHEQI</name>
<dbReference type="InterPro" id="IPR036576">
    <property type="entry name" value="WRKY_dom_sf"/>
</dbReference>
<dbReference type="Pfam" id="PF03106">
    <property type="entry name" value="WRKY"/>
    <property type="match status" value="1"/>
</dbReference>
<reference evidence="8" key="2">
    <citation type="submission" date="2021-03" db="UniProtKB">
        <authorList>
            <consortium name="EnsemblPlants"/>
        </authorList>
    </citation>
    <scope>IDENTIFICATION</scope>
</reference>
<proteinExistence type="predicted"/>
<evidence type="ECO:0000313" key="9">
    <source>
        <dbReference type="Proteomes" id="UP000596660"/>
    </source>
</evidence>
<evidence type="ECO:0000256" key="2">
    <source>
        <dbReference type="ARBA" id="ARBA00023015"/>
    </source>
</evidence>
<dbReference type="PANTHER" id="PTHR31221">
    <property type="entry name" value="WRKY TRANSCRIPTION FACTOR PROTEIN 1-RELATED"/>
    <property type="match status" value="1"/>
</dbReference>
<dbReference type="EnsemblPlants" id="AUR62044535-RA">
    <property type="protein sequence ID" value="AUR62044535-RA:cds"/>
    <property type="gene ID" value="AUR62044535"/>
</dbReference>
<comment type="subcellular location">
    <subcellularLocation>
        <location evidence="1">Nucleus</location>
    </subcellularLocation>
</comment>